<dbReference type="Proteomes" id="UP000184216">
    <property type="component" value="Unassembled WGS sequence"/>
</dbReference>
<name>A0AB36P4T8_9FLAO</name>
<dbReference type="EMBL" id="MUHB01000007">
    <property type="protein sequence ID" value="OXB06262.1"/>
    <property type="molecule type" value="Genomic_DNA"/>
</dbReference>
<keyword evidence="3" id="KW-1185">Reference proteome</keyword>
<evidence type="ECO:0000313" key="1">
    <source>
        <dbReference type="EMBL" id="OXB06262.1"/>
    </source>
</evidence>
<dbReference type="RefSeq" id="WP_073397219.1">
    <property type="nucleotide sequence ID" value="NZ_FRBX01000005.1"/>
</dbReference>
<protein>
    <recommendedName>
        <fullName evidence="5">Cthe-2314-like HEPN domain-containing protein</fullName>
    </recommendedName>
</protein>
<evidence type="ECO:0000313" key="4">
    <source>
        <dbReference type="Proteomes" id="UP000198431"/>
    </source>
</evidence>
<accession>A0AB36P4T8</accession>
<reference evidence="1 4" key="1">
    <citation type="submission" date="2016-11" db="EMBL/GenBank/DDBJ databases">
        <title>Whole genomes of Flavobacteriaceae.</title>
        <authorList>
            <person name="Stine C."/>
            <person name="Li C."/>
            <person name="Tadesse D."/>
        </authorList>
    </citation>
    <scope>NUCLEOTIDE SEQUENCE [LARGE SCALE GENOMIC DNA]</scope>
    <source>
        <strain evidence="1 4">ATCC 19366</strain>
    </source>
</reference>
<sequence length="286" mass="33988">MIRLSTFENNSFEPFKTLSKESYNSLQDDCTVIKNSYTQFVVFKFLQLNIKEYSKFINQWSDVPAYKMNFAIPTNIHFVLEANRLILNVIMGFKFFLDNAETYLKRNYGKESLIATDFIKLTNDCFDKSFAYRFLSKLRNYAIHLGFPLEVIHLDINFNHENPENSRHTFQFILHIEKLIAEKDLFGSIVYKDLLKLNEDFDLIPLINELTHYITIIQKYIYRVEGVTLNEAIDNIETFVGNRKTATNEIKVYEITESKERTHTLQVYDVPYDIITEFKNVYKNWY</sequence>
<dbReference type="Proteomes" id="UP000198431">
    <property type="component" value="Unassembled WGS sequence"/>
</dbReference>
<dbReference type="EMBL" id="FRBX01000005">
    <property type="protein sequence ID" value="SHM99637.1"/>
    <property type="molecule type" value="Genomic_DNA"/>
</dbReference>
<proteinExistence type="predicted"/>
<gene>
    <name evidence="1" type="ORF">B0A72_09765</name>
    <name evidence="2" type="ORF">SAMN05444387_3731</name>
</gene>
<dbReference type="AlphaFoldDB" id="A0AB36P4T8"/>
<evidence type="ECO:0000313" key="3">
    <source>
        <dbReference type="Proteomes" id="UP000184216"/>
    </source>
</evidence>
<reference evidence="2 3" key="2">
    <citation type="submission" date="2016-11" db="EMBL/GenBank/DDBJ databases">
        <authorList>
            <person name="Varghese N."/>
            <person name="Submissions S."/>
        </authorList>
    </citation>
    <scope>NUCLEOTIDE SEQUENCE [LARGE SCALE GENOMIC DNA]</scope>
    <source>
        <strain evidence="2 3">DSM 6368</strain>
    </source>
</reference>
<evidence type="ECO:0000313" key="2">
    <source>
        <dbReference type="EMBL" id="SHM99637.1"/>
    </source>
</evidence>
<comment type="caution">
    <text evidence="1">The sequence shown here is derived from an EMBL/GenBank/DDBJ whole genome shotgun (WGS) entry which is preliminary data.</text>
</comment>
<evidence type="ECO:0008006" key="5">
    <source>
        <dbReference type="Google" id="ProtNLM"/>
    </source>
</evidence>
<organism evidence="1 4">
    <name type="scientific">Flavobacterium pectinovorum</name>
    <dbReference type="NCBI Taxonomy" id="29533"/>
    <lineage>
        <taxon>Bacteria</taxon>
        <taxon>Pseudomonadati</taxon>
        <taxon>Bacteroidota</taxon>
        <taxon>Flavobacteriia</taxon>
        <taxon>Flavobacteriales</taxon>
        <taxon>Flavobacteriaceae</taxon>
        <taxon>Flavobacterium</taxon>
    </lineage>
</organism>